<dbReference type="InterPro" id="IPR001932">
    <property type="entry name" value="PPM-type_phosphatase-like_dom"/>
</dbReference>
<keyword evidence="5" id="KW-0862">Zinc</keyword>
<dbReference type="GO" id="GO:0005634">
    <property type="term" value="C:nucleus"/>
    <property type="evidence" value="ECO:0007669"/>
    <property type="project" value="UniProtKB-SubCell"/>
</dbReference>
<dbReference type="Pfam" id="PF00481">
    <property type="entry name" value="PP2C"/>
    <property type="match status" value="1"/>
</dbReference>
<dbReference type="SUPFAM" id="SSF57667">
    <property type="entry name" value="beta-beta-alpha zinc fingers"/>
    <property type="match status" value="1"/>
</dbReference>
<organism evidence="9 10">
    <name type="scientific">Oncorhynchus mykiss</name>
    <name type="common">Rainbow trout</name>
    <name type="synonym">Salmo gairdneri</name>
    <dbReference type="NCBI Taxonomy" id="8022"/>
    <lineage>
        <taxon>Eukaryota</taxon>
        <taxon>Metazoa</taxon>
        <taxon>Chordata</taxon>
        <taxon>Craniata</taxon>
        <taxon>Vertebrata</taxon>
        <taxon>Euteleostomi</taxon>
        <taxon>Actinopterygii</taxon>
        <taxon>Neopterygii</taxon>
        <taxon>Teleostei</taxon>
        <taxon>Protacanthopterygii</taxon>
        <taxon>Salmoniformes</taxon>
        <taxon>Salmonidae</taxon>
        <taxon>Salmoninae</taxon>
        <taxon>Oncorhynchus</taxon>
    </lineage>
</organism>
<dbReference type="STRING" id="8022.A0A060VYE1"/>
<accession>A0A060VYE1</accession>
<dbReference type="SUPFAM" id="SSF81606">
    <property type="entry name" value="PP2C-like"/>
    <property type="match status" value="1"/>
</dbReference>
<keyword evidence="2" id="KW-0479">Metal-binding</keyword>
<reference evidence="9" key="2">
    <citation type="submission" date="2014-03" db="EMBL/GenBank/DDBJ databases">
        <authorList>
            <person name="Genoscope - CEA"/>
        </authorList>
    </citation>
    <scope>NUCLEOTIDE SEQUENCE</scope>
</reference>
<evidence type="ECO:0000256" key="1">
    <source>
        <dbReference type="ARBA" id="ARBA00004123"/>
    </source>
</evidence>
<dbReference type="Proteomes" id="UP000193380">
    <property type="component" value="Unassembled WGS sequence"/>
</dbReference>
<feature type="region of interest" description="Disordered" evidence="7">
    <location>
        <begin position="240"/>
        <end position="277"/>
    </location>
</feature>
<dbReference type="InterPro" id="IPR013087">
    <property type="entry name" value="Znf_C2H2_type"/>
</dbReference>
<evidence type="ECO:0000256" key="5">
    <source>
        <dbReference type="ARBA" id="ARBA00022833"/>
    </source>
</evidence>
<comment type="subcellular location">
    <subcellularLocation>
        <location evidence="1">Nucleus</location>
    </subcellularLocation>
</comment>
<evidence type="ECO:0000256" key="6">
    <source>
        <dbReference type="ARBA" id="ARBA00023242"/>
    </source>
</evidence>
<evidence type="ECO:0000256" key="4">
    <source>
        <dbReference type="ARBA" id="ARBA00022771"/>
    </source>
</evidence>
<dbReference type="Gene3D" id="3.60.40.10">
    <property type="entry name" value="PPM-type phosphatase domain"/>
    <property type="match status" value="1"/>
</dbReference>
<gene>
    <name evidence="9" type="ORF">GSONMT00077002001</name>
</gene>
<dbReference type="InterPro" id="IPR036457">
    <property type="entry name" value="PPM-type-like_dom_sf"/>
</dbReference>
<evidence type="ECO:0000259" key="8">
    <source>
        <dbReference type="PROSITE" id="PS51746"/>
    </source>
</evidence>
<protein>
    <recommendedName>
        <fullName evidence="8">PPM-type phosphatase domain-containing protein</fullName>
    </recommendedName>
</protein>
<dbReference type="EMBL" id="FR904296">
    <property type="protein sequence ID" value="CDQ58024.1"/>
    <property type="molecule type" value="Genomic_DNA"/>
</dbReference>
<dbReference type="PaxDb" id="8022-A0A060VYE1"/>
<dbReference type="PROSITE" id="PS51746">
    <property type="entry name" value="PPM_2"/>
    <property type="match status" value="1"/>
</dbReference>
<sequence length="375" mass="41488">MKQFQLPFPLDTASAVSLFPSFSMMDPVQKAVMHHTFGVHPLKRRHVSCSVCQLRFNSQSQAVAHYKGTKHAKKLKSLEATKCKLKGTVVTKETTNQEVPKSINPPAMCYSTGRKGRGFRLTKDHSTSNPKERKRILQSGGAISVNKQHGLVEGLTEATRGLGHYGDRKLKKSVIPVPYSVSLPTDPSFQMLVLASSGLWEVLDEHAVAERALTVIELTQQKLIVKTLCLMQTVEDSSVSDSQSCIQSRPGSSIFDSEEPSSVKDEDNPPELDMPEPLGVQARDIQNIEETERHQSLVLQQESEVNVKGTMADSLKNLTLDYERLAADICRELVDTALVSGSRENISVMVILLHGLDVLRENTLKGELTKQTNTM</sequence>
<evidence type="ECO:0000313" key="10">
    <source>
        <dbReference type="Proteomes" id="UP000193380"/>
    </source>
</evidence>
<name>A0A060VYE1_ONCMY</name>
<dbReference type="InterPro" id="IPR036236">
    <property type="entry name" value="Znf_C2H2_sf"/>
</dbReference>
<dbReference type="PROSITE" id="PS00028">
    <property type="entry name" value="ZINC_FINGER_C2H2_1"/>
    <property type="match status" value="1"/>
</dbReference>
<dbReference type="PANTHER" id="PTHR23067">
    <property type="entry name" value="DOUBLE-STRANDED RNA-BINDING ZINC FINGER PROTEIN"/>
    <property type="match status" value="1"/>
</dbReference>
<dbReference type="InterPro" id="IPR051845">
    <property type="entry name" value="Znf385"/>
</dbReference>
<feature type="domain" description="PPM-type phosphatase" evidence="8">
    <location>
        <begin position="1"/>
        <end position="353"/>
    </location>
</feature>
<dbReference type="SMART" id="SM00332">
    <property type="entry name" value="PP2Cc"/>
    <property type="match status" value="1"/>
</dbReference>
<keyword evidence="3" id="KW-0677">Repeat</keyword>
<proteinExistence type="predicted"/>
<evidence type="ECO:0000256" key="7">
    <source>
        <dbReference type="SAM" id="MobiDB-lite"/>
    </source>
</evidence>
<evidence type="ECO:0000256" key="3">
    <source>
        <dbReference type="ARBA" id="ARBA00022737"/>
    </source>
</evidence>
<dbReference type="GO" id="GO:0008270">
    <property type="term" value="F:zinc ion binding"/>
    <property type="evidence" value="ECO:0007669"/>
    <property type="project" value="UniProtKB-KW"/>
</dbReference>
<dbReference type="Gene3D" id="3.30.160.60">
    <property type="entry name" value="Classic Zinc Finger"/>
    <property type="match status" value="1"/>
</dbReference>
<dbReference type="AlphaFoldDB" id="A0A060VYE1"/>
<dbReference type="Pfam" id="PF12874">
    <property type="entry name" value="zf-met"/>
    <property type="match status" value="1"/>
</dbReference>
<evidence type="ECO:0000313" key="9">
    <source>
        <dbReference type="EMBL" id="CDQ58024.1"/>
    </source>
</evidence>
<reference evidence="9" key="1">
    <citation type="journal article" date="2014" name="Nat. Commun.">
        <title>The rainbow trout genome provides novel insights into evolution after whole-genome duplication in vertebrates.</title>
        <authorList>
            <person name="Berthelot C."/>
            <person name="Brunet F."/>
            <person name="Chalopin D."/>
            <person name="Juanchich A."/>
            <person name="Bernard M."/>
            <person name="Noel B."/>
            <person name="Bento P."/>
            <person name="Da Silva C."/>
            <person name="Labadie K."/>
            <person name="Alberti A."/>
            <person name="Aury J.M."/>
            <person name="Louis A."/>
            <person name="Dehais P."/>
            <person name="Bardou P."/>
            <person name="Montfort J."/>
            <person name="Klopp C."/>
            <person name="Cabau C."/>
            <person name="Gaspin C."/>
            <person name="Thorgaard G.H."/>
            <person name="Boussaha M."/>
            <person name="Quillet E."/>
            <person name="Guyomard R."/>
            <person name="Galiana D."/>
            <person name="Bobe J."/>
            <person name="Volff J.N."/>
            <person name="Genet C."/>
            <person name="Wincker P."/>
            <person name="Jaillon O."/>
            <person name="Roest Crollius H."/>
            <person name="Guiguen Y."/>
        </authorList>
    </citation>
    <scope>NUCLEOTIDE SEQUENCE [LARGE SCALE GENOMIC DNA]</scope>
</reference>
<keyword evidence="6" id="KW-0539">Nucleus</keyword>
<evidence type="ECO:0000256" key="2">
    <source>
        <dbReference type="ARBA" id="ARBA00022723"/>
    </source>
</evidence>
<keyword evidence="4" id="KW-0863">Zinc-finger</keyword>
<dbReference type="PANTHER" id="PTHR23067:SF12">
    <property type="entry name" value="ZINC FINGER PROTEIN 385D"/>
    <property type="match status" value="1"/>
</dbReference>